<keyword evidence="1" id="KW-0175">Coiled coil</keyword>
<proteinExistence type="predicted"/>
<comment type="caution">
    <text evidence="2">The sequence shown here is derived from an EMBL/GenBank/DDBJ whole genome shotgun (WGS) entry which is preliminary data.</text>
</comment>
<dbReference type="Proteomes" id="UP000004221">
    <property type="component" value="Unassembled WGS sequence"/>
</dbReference>
<keyword evidence="2" id="KW-0346">Stress response</keyword>
<keyword evidence="3" id="KW-1185">Reference proteome</keyword>
<accession>I4EGA7</accession>
<evidence type="ECO:0000313" key="2">
    <source>
        <dbReference type="EMBL" id="CCF83719.1"/>
    </source>
</evidence>
<sequence length="274" mass="32809">MLPARVDELERIQLELELVRREQATEQLRHLLAEEESAQQSLSRRIEERLGPRRREIERLRLEIERLEQRLERLSFFGRTLTDEELDQEEEAARAEEAAFWAEWRSQRAERRGVRAEMIRSNGHDDIILRQIYRALARIVHPDLAHNQHDRAQREKLMRLANSAREAGDIDQLRRLLAIWSRPEEGERPLDIDALRARIAQCRVEYAEIRRQLSQLRQTVVGRLLRMGERDINQYIRAEEVRLGRELAMQRLRRRRALRLFEERKRSLSVPASE</sequence>
<name>I4EGA7_9BACT</name>
<dbReference type="AlphaFoldDB" id="I4EGA7"/>
<feature type="coiled-coil region" evidence="1">
    <location>
        <begin position="21"/>
        <end position="77"/>
    </location>
</feature>
<reference evidence="2 3" key="1">
    <citation type="journal article" date="2012" name="ISME J.">
        <title>Nitrification expanded: discovery, physiology and genomics of a nitrite-oxidizing bacterium from the phylum Chloroflexi.</title>
        <authorList>
            <person name="Sorokin D.Y."/>
            <person name="Lucker S."/>
            <person name="Vejmelkova D."/>
            <person name="Kostrikina N.A."/>
            <person name="Kleerebezem R."/>
            <person name="Rijpstra W.I."/>
            <person name="Damste J.S."/>
            <person name="Le Paslier D."/>
            <person name="Muyzer G."/>
            <person name="Wagner M."/>
            <person name="van Loosdrecht M.C."/>
            <person name="Daims H."/>
        </authorList>
    </citation>
    <scope>NUCLEOTIDE SEQUENCE [LARGE SCALE GENOMIC DNA]</scope>
    <source>
        <strain evidence="3">none</strain>
    </source>
</reference>
<protein>
    <submittedName>
        <fullName evidence="2">Heat shock protein DnaJ domain protein</fullName>
    </submittedName>
</protein>
<organism evidence="2 3">
    <name type="scientific">Nitrolancea hollandica Lb</name>
    <dbReference type="NCBI Taxonomy" id="1129897"/>
    <lineage>
        <taxon>Bacteria</taxon>
        <taxon>Pseudomonadati</taxon>
        <taxon>Thermomicrobiota</taxon>
        <taxon>Thermomicrobia</taxon>
        <taxon>Sphaerobacterales</taxon>
        <taxon>Sphaerobacterineae</taxon>
        <taxon>Sphaerobacteraceae</taxon>
        <taxon>Nitrolancea</taxon>
    </lineage>
</organism>
<evidence type="ECO:0000256" key="1">
    <source>
        <dbReference type="SAM" id="Coils"/>
    </source>
</evidence>
<feature type="coiled-coil region" evidence="1">
    <location>
        <begin position="192"/>
        <end position="219"/>
    </location>
</feature>
<dbReference type="EMBL" id="CAGS01000185">
    <property type="protein sequence ID" value="CCF83719.1"/>
    <property type="molecule type" value="Genomic_DNA"/>
</dbReference>
<gene>
    <name evidence="2" type="ORF">NITHO_2650003</name>
</gene>
<evidence type="ECO:0000313" key="3">
    <source>
        <dbReference type="Proteomes" id="UP000004221"/>
    </source>
</evidence>
<dbReference type="OrthoDB" id="166371at2"/>